<gene>
    <name evidence="1" type="ORF">STRNI_000376</name>
</gene>
<accession>A0ABY7IXU5</accession>
<name>A0ABY7IXU5_STRNI</name>
<reference evidence="1 2" key="1">
    <citation type="submission" date="2022-12" db="EMBL/GenBank/DDBJ databases">
        <authorList>
            <person name="Ruckert C."/>
            <person name="Busche T."/>
            <person name="Kalinowski J."/>
            <person name="Wittmann C."/>
        </authorList>
    </citation>
    <scope>NUCLEOTIDE SEQUENCE [LARGE SCALE GENOMIC DNA]</scope>
    <source>
        <strain evidence="1 2">DSM 40276</strain>
    </source>
</reference>
<dbReference type="RefSeq" id="WP_277410366.1">
    <property type="nucleotide sequence ID" value="NZ_CP114203.1"/>
</dbReference>
<organism evidence="1 2">
    <name type="scientific">Streptomyces nigrescens</name>
    <dbReference type="NCBI Taxonomy" id="1920"/>
    <lineage>
        <taxon>Bacteria</taxon>
        <taxon>Bacillati</taxon>
        <taxon>Actinomycetota</taxon>
        <taxon>Actinomycetes</taxon>
        <taxon>Kitasatosporales</taxon>
        <taxon>Streptomycetaceae</taxon>
        <taxon>Streptomyces</taxon>
    </lineage>
</organism>
<dbReference type="EMBL" id="CP114203">
    <property type="protein sequence ID" value="WAU02346.1"/>
    <property type="molecule type" value="Genomic_DNA"/>
</dbReference>
<evidence type="ECO:0000313" key="2">
    <source>
        <dbReference type="Proteomes" id="UP001210169"/>
    </source>
</evidence>
<keyword evidence="2" id="KW-1185">Reference proteome</keyword>
<proteinExistence type="predicted"/>
<evidence type="ECO:0000313" key="1">
    <source>
        <dbReference type="EMBL" id="WAU02346.1"/>
    </source>
</evidence>
<sequence>MIVRCDQIISPTSGEIVPDHPGIRIGEEYPVLEITTTADRSLLRLPEHGYNRGRRESPGLWDAAMFTVVVDRVPNCWVAQLDDGRLTLAPPEWQRLGFWEEYFDDVPRAVAEYDRLRAKILAQA</sequence>
<protein>
    <submittedName>
        <fullName evidence="1">Uncharacterized protein</fullName>
    </submittedName>
</protein>
<dbReference type="Proteomes" id="UP001210169">
    <property type="component" value="Chromosome"/>
</dbReference>
<dbReference type="GeneID" id="301329583"/>